<organism evidence="2 3">
    <name type="scientific">Candidatus Uhrbacteria bacterium RIFOXYB2_FULL_57_15</name>
    <dbReference type="NCBI Taxonomy" id="1802422"/>
    <lineage>
        <taxon>Bacteria</taxon>
        <taxon>Candidatus Uhriibacteriota</taxon>
    </lineage>
</organism>
<dbReference type="Proteomes" id="UP000176501">
    <property type="component" value="Unassembled WGS sequence"/>
</dbReference>
<proteinExistence type="predicted"/>
<gene>
    <name evidence="2" type="ORF">A2304_03675</name>
</gene>
<dbReference type="AlphaFoldDB" id="A0A1F7W7W6"/>
<keyword evidence="1" id="KW-1133">Transmembrane helix</keyword>
<name>A0A1F7W7W6_9BACT</name>
<feature type="transmembrane region" description="Helical" evidence="1">
    <location>
        <begin position="99"/>
        <end position="124"/>
    </location>
</feature>
<keyword evidence="1" id="KW-0472">Membrane</keyword>
<protein>
    <recommendedName>
        <fullName evidence="4">Rod shape-determining protein MreD</fullName>
    </recommendedName>
</protein>
<feature type="transmembrane region" description="Helical" evidence="1">
    <location>
        <begin position="139"/>
        <end position="157"/>
    </location>
</feature>
<evidence type="ECO:0000313" key="3">
    <source>
        <dbReference type="Proteomes" id="UP000176501"/>
    </source>
</evidence>
<evidence type="ECO:0000256" key="1">
    <source>
        <dbReference type="SAM" id="Phobius"/>
    </source>
</evidence>
<sequence length="176" mass="19437">MRRSLSIFLLFLALAIIQTSFFASLPGLLAYTPLVAASGVYLVQHVGERYGAFWIASFGVFLDILSIPSFPLETFPYVTAGLAAYLSARHLFSNRSWYGLIACGAFTLLSLGLVRAFILVAISLRHPETVSWMAFWDTLLWNAVLSTVLLTAFFGFAGRIRSFLRTGFLASNGHEI</sequence>
<dbReference type="EMBL" id="MGFE01000022">
    <property type="protein sequence ID" value="OGL98184.1"/>
    <property type="molecule type" value="Genomic_DNA"/>
</dbReference>
<evidence type="ECO:0000313" key="2">
    <source>
        <dbReference type="EMBL" id="OGL98184.1"/>
    </source>
</evidence>
<keyword evidence="1" id="KW-0812">Transmembrane</keyword>
<comment type="caution">
    <text evidence="2">The sequence shown here is derived from an EMBL/GenBank/DDBJ whole genome shotgun (WGS) entry which is preliminary data.</text>
</comment>
<reference evidence="2 3" key="1">
    <citation type="journal article" date="2016" name="Nat. Commun.">
        <title>Thousands of microbial genomes shed light on interconnected biogeochemical processes in an aquifer system.</title>
        <authorList>
            <person name="Anantharaman K."/>
            <person name="Brown C.T."/>
            <person name="Hug L.A."/>
            <person name="Sharon I."/>
            <person name="Castelle C.J."/>
            <person name="Probst A.J."/>
            <person name="Thomas B.C."/>
            <person name="Singh A."/>
            <person name="Wilkins M.J."/>
            <person name="Karaoz U."/>
            <person name="Brodie E.L."/>
            <person name="Williams K.H."/>
            <person name="Hubbard S.S."/>
            <person name="Banfield J.F."/>
        </authorList>
    </citation>
    <scope>NUCLEOTIDE SEQUENCE [LARGE SCALE GENOMIC DNA]</scope>
</reference>
<accession>A0A1F7W7W6</accession>
<feature type="transmembrane region" description="Helical" evidence="1">
    <location>
        <begin position="50"/>
        <end position="68"/>
    </location>
</feature>
<evidence type="ECO:0008006" key="4">
    <source>
        <dbReference type="Google" id="ProtNLM"/>
    </source>
</evidence>